<gene>
    <name evidence="2" type="ORF">P5W92_09825</name>
</gene>
<feature type="transmembrane region" description="Helical" evidence="1">
    <location>
        <begin position="7"/>
        <end position="28"/>
    </location>
</feature>
<evidence type="ECO:0000256" key="1">
    <source>
        <dbReference type="SAM" id="Phobius"/>
    </source>
</evidence>
<keyword evidence="1" id="KW-0812">Transmembrane</keyword>
<evidence type="ECO:0000313" key="3">
    <source>
        <dbReference type="Proteomes" id="UP001237194"/>
    </source>
</evidence>
<organism evidence="2 3">
    <name type="scientific">Streptomyces pakalii</name>
    <dbReference type="NCBI Taxonomy" id="3036494"/>
    <lineage>
        <taxon>Bacteria</taxon>
        <taxon>Bacillati</taxon>
        <taxon>Actinomycetota</taxon>
        <taxon>Actinomycetes</taxon>
        <taxon>Kitasatosporales</taxon>
        <taxon>Streptomycetaceae</taxon>
        <taxon>Streptomyces</taxon>
    </lineage>
</organism>
<reference evidence="2 3" key="1">
    <citation type="submission" date="2023-04" db="EMBL/GenBank/DDBJ databases">
        <title>A novel species of the genus Streptomyces: Streptomyces pakalii sp. nov. isolated from a Mexican soil jungle.</title>
        <authorList>
            <person name="Chavez-Hernandez M.A."/>
            <person name="Ortiz-Alvarez J."/>
            <person name="Villa-Tanaca L."/>
            <person name="Hernandez-Rodriguez C."/>
        </authorList>
    </citation>
    <scope>NUCLEOTIDE SEQUENCE [LARGE SCALE GENOMIC DNA]</scope>
    <source>
        <strain evidence="2 3">ENCB-J15</strain>
    </source>
</reference>
<dbReference type="RefSeq" id="WP_283893282.1">
    <property type="nucleotide sequence ID" value="NZ_JARWAF010000004.1"/>
</dbReference>
<comment type="caution">
    <text evidence="2">The sequence shown here is derived from an EMBL/GenBank/DDBJ whole genome shotgun (WGS) entry which is preliminary data.</text>
</comment>
<keyword evidence="3" id="KW-1185">Reference proteome</keyword>
<keyword evidence="1" id="KW-1133">Transmembrane helix</keyword>
<dbReference type="EMBL" id="JARWAF010000004">
    <property type="protein sequence ID" value="MDJ1640705.1"/>
    <property type="molecule type" value="Genomic_DNA"/>
</dbReference>
<feature type="transmembrane region" description="Helical" evidence="1">
    <location>
        <begin position="34"/>
        <end position="54"/>
    </location>
</feature>
<keyword evidence="1" id="KW-0472">Membrane</keyword>
<name>A0ABT7D4H0_9ACTN</name>
<sequence length="134" mass="13087">MSTRLGRVAAMVMAGVIAGATGLVINMVTDNPSGAWWTALVALILFGVVPQIYLHGSASSGDRPPMVQAAGTGAVAVGGSSYERISTKAIGVVGAEDEAVRRGISATGAGAVAVGGEATGIIETDAARSSGSAS</sequence>
<protein>
    <submittedName>
        <fullName evidence="2">Uncharacterized protein</fullName>
    </submittedName>
</protein>
<evidence type="ECO:0000313" key="2">
    <source>
        <dbReference type="EMBL" id="MDJ1640705.1"/>
    </source>
</evidence>
<accession>A0ABT7D4H0</accession>
<dbReference type="Proteomes" id="UP001237194">
    <property type="component" value="Unassembled WGS sequence"/>
</dbReference>
<proteinExistence type="predicted"/>